<organism evidence="6 7">
    <name type="scientific">Somion occarium</name>
    <dbReference type="NCBI Taxonomy" id="3059160"/>
    <lineage>
        <taxon>Eukaryota</taxon>
        <taxon>Fungi</taxon>
        <taxon>Dikarya</taxon>
        <taxon>Basidiomycota</taxon>
        <taxon>Agaricomycotina</taxon>
        <taxon>Agaricomycetes</taxon>
        <taxon>Polyporales</taxon>
        <taxon>Cerrenaceae</taxon>
        <taxon>Somion</taxon>
    </lineage>
</organism>
<evidence type="ECO:0000256" key="5">
    <source>
        <dbReference type="SAM" id="MobiDB-lite"/>
    </source>
</evidence>
<accession>A0ABP1CZ26</accession>
<dbReference type="PRINTS" id="PR00974">
    <property type="entry name" value="RIBOSOMALS18"/>
</dbReference>
<dbReference type="InterPro" id="IPR036870">
    <property type="entry name" value="Ribosomal_bS18_sf"/>
</dbReference>
<evidence type="ECO:0000313" key="6">
    <source>
        <dbReference type="EMBL" id="CAL1700911.1"/>
    </source>
</evidence>
<dbReference type="Proteomes" id="UP001497453">
    <property type="component" value="Chromosome 2"/>
</dbReference>
<comment type="similarity">
    <text evidence="1">Belongs to the bacterial ribosomal protein bS18 family.</text>
</comment>
<dbReference type="PANTHER" id="PTHR13479">
    <property type="entry name" value="30S RIBOSOMAL PROTEIN S18"/>
    <property type="match status" value="1"/>
</dbReference>
<gene>
    <name evidence="6" type="ORF">GFSPODELE1_LOCUS3343</name>
</gene>
<keyword evidence="7" id="KW-1185">Reference proteome</keyword>
<dbReference type="Pfam" id="PF01084">
    <property type="entry name" value="Ribosomal_S18"/>
    <property type="match status" value="1"/>
</dbReference>
<proteinExistence type="inferred from homology"/>
<dbReference type="PANTHER" id="PTHR13479:SF40">
    <property type="entry name" value="SMALL RIBOSOMAL SUBUNIT PROTEIN BS18M"/>
    <property type="match status" value="1"/>
</dbReference>
<feature type="region of interest" description="Disordered" evidence="5">
    <location>
        <begin position="23"/>
        <end position="42"/>
    </location>
</feature>
<evidence type="ECO:0000256" key="3">
    <source>
        <dbReference type="ARBA" id="ARBA00023274"/>
    </source>
</evidence>
<reference evidence="7" key="1">
    <citation type="submission" date="2024-04" db="EMBL/GenBank/DDBJ databases">
        <authorList>
            <person name="Shaw F."/>
            <person name="Minotto A."/>
        </authorList>
    </citation>
    <scope>NUCLEOTIDE SEQUENCE [LARGE SCALE GENOMIC DNA]</scope>
</reference>
<protein>
    <recommendedName>
        <fullName evidence="4">Small ribosomal subunit protein bS18m</fullName>
    </recommendedName>
</protein>
<keyword evidence="3" id="KW-0687">Ribonucleoprotein</keyword>
<evidence type="ECO:0000256" key="1">
    <source>
        <dbReference type="ARBA" id="ARBA00005589"/>
    </source>
</evidence>
<evidence type="ECO:0000313" key="7">
    <source>
        <dbReference type="Proteomes" id="UP001497453"/>
    </source>
</evidence>
<sequence>MFSRAIRSTLSQPNRLRHVSAAAGPSGVRFNSSSSQKPASLSSLGRMMEDYAKTAKVVQPASSPRGPPPDTHLDDLTRRKFIKPSDLGFEARTVTPHPRKRPLLGPSAKESKYRDVFYQLNIDPLHEAFNSKLLSRFVSEMGKIKGRAETNLTWKSQRRLGKAIRRAKQMGIIPILSKRPLDGVKEDGKAKGGYQ</sequence>
<keyword evidence="2" id="KW-0689">Ribosomal protein</keyword>
<feature type="region of interest" description="Disordered" evidence="5">
    <location>
        <begin position="57"/>
        <end position="77"/>
    </location>
</feature>
<evidence type="ECO:0000256" key="4">
    <source>
        <dbReference type="ARBA" id="ARBA00035264"/>
    </source>
</evidence>
<dbReference type="EMBL" id="OZ037945">
    <property type="protein sequence ID" value="CAL1700911.1"/>
    <property type="molecule type" value="Genomic_DNA"/>
</dbReference>
<evidence type="ECO:0000256" key="2">
    <source>
        <dbReference type="ARBA" id="ARBA00022980"/>
    </source>
</evidence>
<feature type="compositionally biased region" description="Low complexity" evidence="5">
    <location>
        <begin position="32"/>
        <end position="42"/>
    </location>
</feature>
<name>A0ABP1CZ26_9APHY</name>
<dbReference type="Gene3D" id="4.10.640.10">
    <property type="entry name" value="Ribosomal protein S18"/>
    <property type="match status" value="1"/>
</dbReference>
<dbReference type="SUPFAM" id="SSF46911">
    <property type="entry name" value="Ribosomal protein S18"/>
    <property type="match status" value="1"/>
</dbReference>
<dbReference type="InterPro" id="IPR001648">
    <property type="entry name" value="Ribosomal_bS18"/>
</dbReference>